<sequence length="34" mass="4065">MQMSLLPLYLSSLIGNNTKTKEIVFKFKFHREIH</sequence>
<evidence type="ECO:0000313" key="1">
    <source>
        <dbReference type="EMBL" id="SEM95328.1"/>
    </source>
</evidence>
<accession>A0AAX2EEE7</accession>
<name>A0AAX2EEE7_9BACI</name>
<reference evidence="1 2" key="1">
    <citation type="submission" date="2016-10" db="EMBL/GenBank/DDBJ databases">
        <authorList>
            <person name="Varghese N."/>
            <person name="Submissions S."/>
        </authorList>
    </citation>
    <scope>NUCLEOTIDE SEQUENCE [LARGE SCALE GENOMIC DNA]</scope>
    <source>
        <strain evidence="1 2">DSM 21619</strain>
    </source>
</reference>
<protein>
    <submittedName>
        <fullName evidence="1">Uncharacterized protein</fullName>
    </submittedName>
</protein>
<gene>
    <name evidence="1" type="ORF">SAMN04489762_1500</name>
</gene>
<dbReference type="EMBL" id="FOCD01000001">
    <property type="protein sequence ID" value="SEM95328.1"/>
    <property type="molecule type" value="Genomic_DNA"/>
</dbReference>
<proteinExistence type="predicted"/>
<dbReference type="Proteomes" id="UP000199735">
    <property type="component" value="Unassembled WGS sequence"/>
</dbReference>
<comment type="caution">
    <text evidence="1">The sequence shown here is derived from an EMBL/GenBank/DDBJ whole genome shotgun (WGS) entry which is preliminary data.</text>
</comment>
<organism evidence="1 2">
    <name type="scientific">Terribacillus saccharophilus</name>
    <dbReference type="NCBI Taxonomy" id="361277"/>
    <lineage>
        <taxon>Bacteria</taxon>
        <taxon>Bacillati</taxon>
        <taxon>Bacillota</taxon>
        <taxon>Bacilli</taxon>
        <taxon>Bacillales</taxon>
        <taxon>Bacillaceae</taxon>
        <taxon>Terribacillus</taxon>
    </lineage>
</organism>
<dbReference type="AlphaFoldDB" id="A0AAX2EEE7"/>
<evidence type="ECO:0000313" key="2">
    <source>
        <dbReference type="Proteomes" id="UP000199735"/>
    </source>
</evidence>